<name>A0A1I3SVE7_9FLAO</name>
<dbReference type="AlphaFoldDB" id="A0A1I3SVE7"/>
<keyword evidence="4" id="KW-1185">Reference proteome</keyword>
<reference evidence="4" key="1">
    <citation type="submission" date="2016-10" db="EMBL/GenBank/DDBJ databases">
        <authorList>
            <person name="Varghese N."/>
            <person name="Submissions S."/>
        </authorList>
    </citation>
    <scope>NUCLEOTIDE SEQUENCE [LARGE SCALE GENOMIC DNA]</scope>
    <source>
        <strain evidence="4">DSM 26542</strain>
    </source>
</reference>
<evidence type="ECO:0000256" key="1">
    <source>
        <dbReference type="SAM" id="SignalP"/>
    </source>
</evidence>
<dbReference type="OrthoDB" id="1143459at2"/>
<accession>A0A1I3SVE7</accession>
<dbReference type="RefSeq" id="WP_090679760.1">
    <property type="nucleotide sequence ID" value="NZ_FORU01000011.1"/>
</dbReference>
<evidence type="ECO:0000313" key="3">
    <source>
        <dbReference type="EMBL" id="SFJ61551.1"/>
    </source>
</evidence>
<proteinExistence type="predicted"/>
<organism evidence="3 4">
    <name type="scientific">Myroides guanonis</name>
    <dbReference type="NCBI Taxonomy" id="1150112"/>
    <lineage>
        <taxon>Bacteria</taxon>
        <taxon>Pseudomonadati</taxon>
        <taxon>Bacteroidota</taxon>
        <taxon>Flavobacteriia</taxon>
        <taxon>Flavobacteriales</taxon>
        <taxon>Flavobacteriaceae</taxon>
        <taxon>Myroides</taxon>
    </lineage>
</organism>
<feature type="signal peptide" evidence="1">
    <location>
        <begin position="1"/>
        <end position="19"/>
    </location>
</feature>
<feature type="chain" id="PRO_5017448523" description="DUF2059 domain-containing protein" evidence="1">
    <location>
        <begin position="20"/>
        <end position="133"/>
    </location>
</feature>
<feature type="domain" description="DUF2059" evidence="2">
    <location>
        <begin position="70"/>
        <end position="125"/>
    </location>
</feature>
<dbReference type="STRING" id="1150112.SAMN04487893_11161"/>
<dbReference type="EMBL" id="FORU01000011">
    <property type="protein sequence ID" value="SFJ61551.1"/>
    <property type="molecule type" value="Genomic_DNA"/>
</dbReference>
<evidence type="ECO:0000259" key="2">
    <source>
        <dbReference type="Pfam" id="PF09832"/>
    </source>
</evidence>
<sequence length="133" mass="15068">MKKVLITLTLALFVQVGFAQDTFKEDVKKYFSYSGQSAGLEIVKNDLSSNVPAEKKVAFEKELDVSLNNLIESLADLYMSEFTHEEIKQINAFYETPVGKKLSSKNEFLLNKGQEISGEWSQGLIELMGRYMN</sequence>
<gene>
    <name evidence="3" type="ORF">SAMN04487893_11161</name>
</gene>
<dbReference type="Pfam" id="PF09832">
    <property type="entry name" value="DUF2059"/>
    <property type="match status" value="1"/>
</dbReference>
<protein>
    <recommendedName>
        <fullName evidence="2">DUF2059 domain-containing protein</fullName>
    </recommendedName>
</protein>
<keyword evidence="1" id="KW-0732">Signal</keyword>
<dbReference type="Proteomes" id="UP000243887">
    <property type="component" value="Unassembled WGS sequence"/>
</dbReference>
<evidence type="ECO:0000313" key="4">
    <source>
        <dbReference type="Proteomes" id="UP000243887"/>
    </source>
</evidence>
<dbReference type="InterPro" id="IPR018637">
    <property type="entry name" value="DUF2059"/>
</dbReference>